<feature type="transmembrane region" description="Helical" evidence="4">
    <location>
        <begin position="69"/>
        <end position="96"/>
    </location>
</feature>
<accession>A0ABQ5QDV4</accession>
<feature type="transmembrane region" description="Helical" evidence="4">
    <location>
        <begin position="178"/>
        <end position="197"/>
    </location>
</feature>
<comment type="caution">
    <text evidence="6">The sequence shown here is derived from an EMBL/GenBank/DDBJ whole genome shotgun (WGS) entry which is preliminary data.</text>
</comment>
<organism evidence="6 7">
    <name type="scientific">Geothrix limicola</name>
    <dbReference type="NCBI Taxonomy" id="2927978"/>
    <lineage>
        <taxon>Bacteria</taxon>
        <taxon>Pseudomonadati</taxon>
        <taxon>Acidobacteriota</taxon>
        <taxon>Holophagae</taxon>
        <taxon>Holophagales</taxon>
        <taxon>Holophagaceae</taxon>
        <taxon>Geothrix</taxon>
    </lineage>
</organism>
<evidence type="ECO:0000256" key="1">
    <source>
        <dbReference type="ARBA" id="ARBA00023015"/>
    </source>
</evidence>
<evidence type="ECO:0000256" key="3">
    <source>
        <dbReference type="ARBA" id="ARBA00023163"/>
    </source>
</evidence>
<dbReference type="Proteomes" id="UP001165069">
    <property type="component" value="Unassembled WGS sequence"/>
</dbReference>
<evidence type="ECO:0000256" key="2">
    <source>
        <dbReference type="ARBA" id="ARBA00023125"/>
    </source>
</evidence>
<dbReference type="PROSITE" id="PS50043">
    <property type="entry name" value="HTH_LUXR_2"/>
    <property type="match status" value="1"/>
</dbReference>
<reference evidence="6 7" key="1">
    <citation type="journal article" date="2023" name="Antonie Van Leeuwenhoek">
        <title>Mesoterricola silvestris gen. nov., sp. nov., Mesoterricola sediminis sp. nov., Geothrix oryzae sp. nov., Geothrix edaphica sp. nov., Geothrix rubra sp. nov., and Geothrix limicola sp. nov., six novel members of Acidobacteriota isolated from soils.</title>
        <authorList>
            <person name="Itoh H."/>
            <person name="Sugisawa Y."/>
            <person name="Mise K."/>
            <person name="Xu Z."/>
            <person name="Kuniyasu M."/>
            <person name="Ushijima N."/>
            <person name="Kawano K."/>
            <person name="Kobayashi E."/>
            <person name="Shiratori Y."/>
            <person name="Masuda Y."/>
            <person name="Senoo K."/>
        </authorList>
    </citation>
    <scope>NUCLEOTIDE SEQUENCE [LARGE SCALE GENOMIC DNA]</scope>
    <source>
        <strain evidence="6 7">Red804</strain>
    </source>
</reference>
<evidence type="ECO:0000313" key="7">
    <source>
        <dbReference type="Proteomes" id="UP001165069"/>
    </source>
</evidence>
<keyword evidence="2" id="KW-0238">DNA-binding</keyword>
<keyword evidence="4" id="KW-1133">Transmembrane helix</keyword>
<feature type="transmembrane region" description="Helical" evidence="4">
    <location>
        <begin position="6"/>
        <end position="23"/>
    </location>
</feature>
<evidence type="ECO:0000256" key="4">
    <source>
        <dbReference type="SAM" id="Phobius"/>
    </source>
</evidence>
<dbReference type="CDD" id="cd06170">
    <property type="entry name" value="LuxR_C_like"/>
    <property type="match status" value="1"/>
</dbReference>
<keyword evidence="3" id="KW-0804">Transcription</keyword>
<proteinExistence type="predicted"/>
<dbReference type="SMART" id="SM00421">
    <property type="entry name" value="HTH_LUXR"/>
    <property type="match status" value="1"/>
</dbReference>
<sequence>MHPATFLTFFLALATGFLSLAWISRRSHHHYSPVTESLISPLLYYNLWILVWLVLQFVETLLLSSLPPLLGRILVAGIIWTSMLAAILWGSSYLSFTLRAIHAAHPLDQLRRIQKGVLIMVGVTALASAALLLSGLDAWIRLLSRGLASLIFPAVAVFSLRLLLSAHQREDTDSWRNLKLLGAAYSLIFLTLTALVWWNRFSPTIPRTIYIPLTVGLEILYNLVTVLWIHLFDRKLPAQDAADPAALPSRPAPQATLNGFGISKRESEVIQLICQGRTNQEIADALFISLKTVKDHNYRIFQKTGVRNRVELVQLAQELLKSEQAG</sequence>
<dbReference type="EMBL" id="BSDE01000001">
    <property type="protein sequence ID" value="GLH72320.1"/>
    <property type="molecule type" value="Genomic_DNA"/>
</dbReference>
<dbReference type="PROSITE" id="PS00622">
    <property type="entry name" value="HTH_LUXR_1"/>
    <property type="match status" value="1"/>
</dbReference>
<dbReference type="PANTHER" id="PTHR44688">
    <property type="entry name" value="DNA-BINDING TRANSCRIPTIONAL ACTIVATOR DEVR_DOSR"/>
    <property type="match status" value="1"/>
</dbReference>
<feature type="transmembrane region" description="Helical" evidence="4">
    <location>
        <begin position="117"/>
        <end position="140"/>
    </location>
</feature>
<dbReference type="PANTHER" id="PTHR44688:SF16">
    <property type="entry name" value="DNA-BINDING TRANSCRIPTIONAL ACTIVATOR DEVR_DOSR"/>
    <property type="match status" value="1"/>
</dbReference>
<dbReference type="SUPFAM" id="SSF46894">
    <property type="entry name" value="C-terminal effector domain of the bipartite response regulators"/>
    <property type="match status" value="1"/>
</dbReference>
<keyword evidence="4" id="KW-0472">Membrane</keyword>
<gene>
    <name evidence="6" type="ORF">GETHLI_08220</name>
</gene>
<evidence type="ECO:0000259" key="5">
    <source>
        <dbReference type="PROSITE" id="PS50043"/>
    </source>
</evidence>
<keyword evidence="4" id="KW-0812">Transmembrane</keyword>
<dbReference type="Pfam" id="PF00196">
    <property type="entry name" value="GerE"/>
    <property type="match status" value="1"/>
</dbReference>
<dbReference type="InterPro" id="IPR000792">
    <property type="entry name" value="Tscrpt_reg_LuxR_C"/>
</dbReference>
<dbReference type="InterPro" id="IPR016032">
    <property type="entry name" value="Sig_transdc_resp-reg_C-effctor"/>
</dbReference>
<protein>
    <recommendedName>
        <fullName evidence="5">HTH luxR-type domain-containing protein</fullName>
    </recommendedName>
</protein>
<evidence type="ECO:0000313" key="6">
    <source>
        <dbReference type="EMBL" id="GLH72320.1"/>
    </source>
</evidence>
<dbReference type="Gene3D" id="1.10.10.10">
    <property type="entry name" value="Winged helix-like DNA-binding domain superfamily/Winged helix DNA-binding domain"/>
    <property type="match status" value="1"/>
</dbReference>
<feature type="transmembrane region" description="Helical" evidence="4">
    <location>
        <begin position="209"/>
        <end position="229"/>
    </location>
</feature>
<feature type="domain" description="HTH luxR-type" evidence="5">
    <location>
        <begin position="250"/>
        <end position="320"/>
    </location>
</feature>
<keyword evidence="1" id="KW-0805">Transcription regulation</keyword>
<feature type="transmembrane region" description="Helical" evidence="4">
    <location>
        <begin position="43"/>
        <end position="63"/>
    </location>
</feature>
<dbReference type="PRINTS" id="PR00038">
    <property type="entry name" value="HTHLUXR"/>
</dbReference>
<keyword evidence="7" id="KW-1185">Reference proteome</keyword>
<name>A0ABQ5QDV4_9BACT</name>
<dbReference type="InterPro" id="IPR036388">
    <property type="entry name" value="WH-like_DNA-bd_sf"/>
</dbReference>
<feature type="transmembrane region" description="Helical" evidence="4">
    <location>
        <begin position="146"/>
        <end position="166"/>
    </location>
</feature>